<organism evidence="1">
    <name type="scientific">uncultured Desulfobacterium sp</name>
    <dbReference type="NCBI Taxonomy" id="201089"/>
    <lineage>
        <taxon>Bacteria</taxon>
        <taxon>Pseudomonadati</taxon>
        <taxon>Thermodesulfobacteriota</taxon>
        <taxon>Desulfobacteria</taxon>
        <taxon>Desulfobacterales</taxon>
        <taxon>Desulfobacteriaceae</taxon>
        <taxon>Desulfobacterium</taxon>
        <taxon>environmental samples</taxon>
    </lineage>
</organism>
<evidence type="ECO:0000313" key="1">
    <source>
        <dbReference type="EMBL" id="SPD75952.1"/>
    </source>
</evidence>
<gene>
    <name evidence="1" type="ORF">PITCH_A780082</name>
</gene>
<protein>
    <submittedName>
        <fullName evidence="1">Uncharacterized protein</fullName>
    </submittedName>
</protein>
<sequence>MKTLHILKTEADDTTMALIEGLERDGDATLLKIDDFTNYEELIDQIFEHDLVVTWW</sequence>
<accession>A0A445N2L1</accession>
<proteinExistence type="predicted"/>
<dbReference type="EMBL" id="OJIN01000223">
    <property type="protein sequence ID" value="SPD75952.1"/>
    <property type="molecule type" value="Genomic_DNA"/>
</dbReference>
<dbReference type="AlphaFoldDB" id="A0A445N2L1"/>
<reference evidence="1" key="1">
    <citation type="submission" date="2018-01" db="EMBL/GenBank/DDBJ databases">
        <authorList>
            <person name="Regsiter A."/>
            <person name="William W."/>
        </authorList>
    </citation>
    <scope>NUCLEOTIDE SEQUENCE</scope>
    <source>
        <strain evidence="1">TRIP AH-1</strain>
    </source>
</reference>
<name>A0A445N2L1_9BACT</name>